<comment type="caution">
    <text evidence="1">The sequence shown here is derived from an EMBL/GenBank/DDBJ whole genome shotgun (WGS) entry which is preliminary data.</text>
</comment>
<evidence type="ECO:0000313" key="1">
    <source>
        <dbReference type="EMBL" id="MCD2195877.1"/>
    </source>
</evidence>
<evidence type="ECO:0000313" key="2">
    <source>
        <dbReference type="Proteomes" id="UP001199469"/>
    </source>
</evidence>
<dbReference type="Proteomes" id="UP001199469">
    <property type="component" value="Unassembled WGS sequence"/>
</dbReference>
<dbReference type="EMBL" id="JAJNDB010000005">
    <property type="protein sequence ID" value="MCD2195877.1"/>
    <property type="molecule type" value="Genomic_DNA"/>
</dbReference>
<dbReference type="RefSeq" id="WP_230737626.1">
    <property type="nucleotide sequence ID" value="NZ_JAJNDB010000005.1"/>
</dbReference>
<gene>
    <name evidence="1" type="ORF">LQ327_21120</name>
</gene>
<sequence>MTDLDPLSPRARRWLADAAVRLAHLATLRAEAGVWCRIAASDADDQATRSARIAAAERYEADAHALQAIATSTFSELDRRQ</sequence>
<name>A0ABS8PD95_9PSEU</name>
<accession>A0ABS8PD95</accession>
<keyword evidence="2" id="KW-1185">Reference proteome</keyword>
<organism evidence="1 2">
    <name type="scientific">Actinomycetospora endophytica</name>
    <dbReference type="NCBI Taxonomy" id="2291215"/>
    <lineage>
        <taxon>Bacteria</taxon>
        <taxon>Bacillati</taxon>
        <taxon>Actinomycetota</taxon>
        <taxon>Actinomycetes</taxon>
        <taxon>Pseudonocardiales</taxon>
        <taxon>Pseudonocardiaceae</taxon>
        <taxon>Actinomycetospora</taxon>
    </lineage>
</organism>
<proteinExistence type="predicted"/>
<reference evidence="1 2" key="1">
    <citation type="submission" date="2021-11" db="EMBL/GenBank/DDBJ databases">
        <title>Draft genome sequence of Actinomycetospora sp. SF1 isolated from the rhizosphere soil.</title>
        <authorList>
            <person name="Duangmal K."/>
            <person name="Chantavorakit T."/>
        </authorList>
    </citation>
    <scope>NUCLEOTIDE SEQUENCE [LARGE SCALE GENOMIC DNA]</scope>
    <source>
        <strain evidence="1 2">TBRC 5722</strain>
    </source>
</reference>
<protein>
    <submittedName>
        <fullName evidence="1">Uncharacterized protein</fullName>
    </submittedName>
</protein>